<keyword evidence="8 10" id="KW-0807">Transducer</keyword>
<protein>
    <recommendedName>
        <fullName evidence="11">Muscarinic acetylcholine receptor</fullName>
    </recommendedName>
</protein>
<evidence type="ECO:0000256" key="2">
    <source>
        <dbReference type="ARBA" id="ARBA00022692"/>
    </source>
</evidence>
<keyword evidence="6 11" id="KW-0472">Membrane</keyword>
<dbReference type="PANTHER" id="PTHR24247">
    <property type="entry name" value="5-HYDROXYTRYPTAMINE RECEPTOR"/>
    <property type="match status" value="1"/>
</dbReference>
<keyword evidence="14" id="KW-1185">Reference proteome</keyword>
<dbReference type="PRINTS" id="PR00243">
    <property type="entry name" value="MUSCARINICR"/>
</dbReference>
<dbReference type="GO" id="GO:0004993">
    <property type="term" value="F:G protein-coupled serotonin receptor activity"/>
    <property type="evidence" value="ECO:0007669"/>
    <property type="project" value="TreeGrafter"/>
</dbReference>
<dbReference type="Proteomes" id="UP000288216">
    <property type="component" value="Unassembled WGS sequence"/>
</dbReference>
<dbReference type="GO" id="GO:0006940">
    <property type="term" value="P:regulation of smooth muscle contraction"/>
    <property type="evidence" value="ECO:0007669"/>
    <property type="project" value="TreeGrafter"/>
</dbReference>
<feature type="transmembrane region" description="Helical" evidence="11">
    <location>
        <begin position="131"/>
        <end position="152"/>
    </location>
</feature>
<keyword evidence="9 11" id="KW-0628">Postsynaptic cell membrane</keyword>
<dbReference type="PROSITE" id="PS00237">
    <property type="entry name" value="G_PROTEIN_RECEP_F1_1"/>
    <property type="match status" value="1"/>
</dbReference>
<dbReference type="GO" id="GO:0030425">
    <property type="term" value="C:dendrite"/>
    <property type="evidence" value="ECO:0007669"/>
    <property type="project" value="TreeGrafter"/>
</dbReference>
<evidence type="ECO:0000256" key="8">
    <source>
        <dbReference type="ARBA" id="ARBA00023224"/>
    </source>
</evidence>
<comment type="similarity">
    <text evidence="11">Belongs to the G-protein coupled receptor 1 family. Muscarinic acetylcholine receptor subfamily.</text>
</comment>
<evidence type="ECO:0000256" key="1">
    <source>
        <dbReference type="ARBA" id="ARBA00022475"/>
    </source>
</evidence>
<feature type="transmembrane region" description="Helical" evidence="11">
    <location>
        <begin position="56"/>
        <end position="81"/>
    </location>
</feature>
<evidence type="ECO:0000313" key="13">
    <source>
        <dbReference type="EMBL" id="GCB61165.1"/>
    </source>
</evidence>
<dbReference type="PRINTS" id="PR00237">
    <property type="entry name" value="GPCRRHODOPSN"/>
</dbReference>
<evidence type="ECO:0000256" key="5">
    <source>
        <dbReference type="ARBA" id="ARBA00023040"/>
    </source>
</evidence>
<sequence>MDQWKITHVVIDLVVPVITEHQKGVMANSTEVNESLNNLTGGFDTEGGYPYTTVEVVFVVIVTGALSLMTIIGNILVIASIKLNRQLQTINNYFIFSLACADLIIGLFSMNLYTIYTVTGYWPIGTVLCDFWLAVDYVASSASGLNLLIISFDRYFCVTKPLSYPVKRTTKVAGMMIAAAWVLAFFLWVPAILFWQFIVGKRTVGDGECYVQFLSNPAVIFVTAIAAFYLPVIIMVILYVQISRASRSRLKEDIKETESSKLTVAHSLGPSKIMKQNKYNIPNGTNGLAQVKKQNDKITGEMTIITCGQAADKDLPNKSTSGNMVQLNQTERGTIQGRIISVSNDESRFRTNKFELSILKIVDKCQKIDHCAGTAKIASDINDKNGNAREIQAATVMKMKGAISRGEKVTRTILAILLAFILTLSPYFVMVLISTICSTCVPYTAWTIGYWLVYINSTVNPACYALCNPTFKKTFKNLILCQYKNIGRS</sequence>
<evidence type="ECO:0000256" key="6">
    <source>
        <dbReference type="ARBA" id="ARBA00023136"/>
    </source>
</evidence>
<comment type="caution">
    <text evidence="13">The sequence shown here is derived from an EMBL/GenBank/DDBJ whole genome shotgun (WGS) entry which is preliminary data.</text>
</comment>
<dbReference type="OMA" id="NIMEMPI"/>
<dbReference type="AlphaFoldDB" id="A0A401NJX2"/>
<dbReference type="GO" id="GO:0045211">
    <property type="term" value="C:postsynaptic membrane"/>
    <property type="evidence" value="ECO:0007669"/>
    <property type="project" value="UniProtKB-SubCell"/>
</dbReference>
<evidence type="ECO:0000256" key="7">
    <source>
        <dbReference type="ARBA" id="ARBA00023170"/>
    </source>
</evidence>
<dbReference type="InterPro" id="IPR000276">
    <property type="entry name" value="GPCR_Rhodpsn"/>
</dbReference>
<dbReference type="GO" id="GO:0016907">
    <property type="term" value="F:G protein-coupled acetylcholine receptor activity"/>
    <property type="evidence" value="ECO:0007669"/>
    <property type="project" value="UniProtKB-UniRule"/>
</dbReference>
<evidence type="ECO:0000256" key="10">
    <source>
        <dbReference type="RuleBase" id="RU000688"/>
    </source>
</evidence>
<gene>
    <name evidence="13" type="ORF">scyTo_0011266</name>
</gene>
<dbReference type="STRING" id="75743.A0A401NJX2"/>
<dbReference type="GO" id="GO:0007197">
    <property type="term" value="P:adenylate cyclase-inhibiting G protein-coupled acetylcholine receptor signaling pathway"/>
    <property type="evidence" value="ECO:0007669"/>
    <property type="project" value="TreeGrafter"/>
</dbReference>
<organism evidence="13 14">
    <name type="scientific">Scyliorhinus torazame</name>
    <name type="common">Cloudy catshark</name>
    <name type="synonym">Catulus torazame</name>
    <dbReference type="NCBI Taxonomy" id="75743"/>
    <lineage>
        <taxon>Eukaryota</taxon>
        <taxon>Metazoa</taxon>
        <taxon>Chordata</taxon>
        <taxon>Craniata</taxon>
        <taxon>Vertebrata</taxon>
        <taxon>Chondrichthyes</taxon>
        <taxon>Elasmobranchii</taxon>
        <taxon>Galeomorphii</taxon>
        <taxon>Galeoidea</taxon>
        <taxon>Carcharhiniformes</taxon>
        <taxon>Scyliorhinidae</taxon>
        <taxon>Scyliorhinus</taxon>
    </lineage>
</organism>
<dbReference type="Pfam" id="PF00001">
    <property type="entry name" value="7tm_1"/>
    <property type="match status" value="1"/>
</dbReference>
<dbReference type="PROSITE" id="PS50262">
    <property type="entry name" value="G_PROTEIN_RECEP_F1_2"/>
    <property type="match status" value="1"/>
</dbReference>
<feature type="transmembrane region" description="Helical" evidence="11">
    <location>
        <begin position="413"/>
        <end position="436"/>
    </location>
</feature>
<keyword evidence="4 11" id="KW-0770">Synapse</keyword>
<dbReference type="FunFam" id="1.20.1070.10:FF:000162">
    <property type="entry name" value="Muscarinic acetylcholine receptor"/>
    <property type="match status" value="1"/>
</dbReference>
<dbReference type="SUPFAM" id="SSF81321">
    <property type="entry name" value="Family A G protein-coupled receptor-like"/>
    <property type="match status" value="1"/>
</dbReference>
<proteinExistence type="inferred from homology"/>
<keyword evidence="5 10" id="KW-0297">G-protein coupled receptor</keyword>
<dbReference type="Gene3D" id="1.20.1070.10">
    <property type="entry name" value="Rhodopsin 7-helix transmembrane proteins"/>
    <property type="match status" value="2"/>
</dbReference>
<feature type="domain" description="G-protein coupled receptors family 1 profile" evidence="12">
    <location>
        <begin position="73"/>
        <end position="464"/>
    </location>
</feature>
<evidence type="ECO:0000256" key="4">
    <source>
        <dbReference type="ARBA" id="ARBA00023018"/>
    </source>
</evidence>
<evidence type="ECO:0000256" key="11">
    <source>
        <dbReference type="RuleBase" id="RU361191"/>
    </source>
</evidence>
<dbReference type="PANTHER" id="PTHR24247:SF207">
    <property type="entry name" value="MUSCARINIC ACETYLCHOLINE RECEPTOR M2"/>
    <property type="match status" value="1"/>
</dbReference>
<dbReference type="OrthoDB" id="10071887at2759"/>
<evidence type="ECO:0000256" key="3">
    <source>
        <dbReference type="ARBA" id="ARBA00022989"/>
    </source>
</evidence>
<dbReference type="InterPro" id="IPR017452">
    <property type="entry name" value="GPCR_Rhodpsn_7TM"/>
</dbReference>
<dbReference type="InterPro" id="IPR000995">
    <property type="entry name" value="Musac_Ach_rcpt"/>
</dbReference>
<feature type="transmembrane region" description="Helical" evidence="11">
    <location>
        <begin position="448"/>
        <end position="467"/>
    </location>
</feature>
<dbReference type="GO" id="GO:0007187">
    <property type="term" value="P:G protein-coupled receptor signaling pathway, coupled to cyclic nucleotide second messenger"/>
    <property type="evidence" value="ECO:0007669"/>
    <property type="project" value="TreeGrafter"/>
</dbReference>
<keyword evidence="2 10" id="KW-0812">Transmembrane</keyword>
<feature type="transmembrane region" description="Helical" evidence="11">
    <location>
        <begin position="172"/>
        <end position="198"/>
    </location>
</feature>
<comment type="function">
    <text evidence="11">The muscarinic acetylcholine receptor mediates various cellular responses, including inhibition of adenylate cyclase, breakdown of phosphoinositides and modulation of potassium channels through the action of G proteins.</text>
</comment>
<dbReference type="EMBL" id="BFAA01005058">
    <property type="protein sequence ID" value="GCB61165.1"/>
    <property type="molecule type" value="Genomic_DNA"/>
</dbReference>
<feature type="transmembrane region" description="Helical" evidence="11">
    <location>
        <begin position="218"/>
        <end position="240"/>
    </location>
</feature>
<comment type="subcellular location">
    <subcellularLocation>
        <location evidence="11">Cell membrane</location>
        <topology evidence="11">Multi-pass membrane protein</topology>
    </subcellularLocation>
    <subcellularLocation>
        <location evidence="11">Postsynaptic cell membrane</location>
        <topology evidence="11">Multi-pass membrane protein</topology>
    </subcellularLocation>
</comment>
<reference evidence="13 14" key="1">
    <citation type="journal article" date="2018" name="Nat. Ecol. Evol.">
        <title>Shark genomes provide insights into elasmobranch evolution and the origin of vertebrates.</title>
        <authorList>
            <person name="Hara Y"/>
            <person name="Yamaguchi K"/>
            <person name="Onimaru K"/>
            <person name="Kadota M"/>
            <person name="Koyanagi M"/>
            <person name="Keeley SD"/>
            <person name="Tatsumi K"/>
            <person name="Tanaka K"/>
            <person name="Motone F"/>
            <person name="Kageyama Y"/>
            <person name="Nozu R"/>
            <person name="Adachi N"/>
            <person name="Nishimura O"/>
            <person name="Nakagawa R"/>
            <person name="Tanegashima C"/>
            <person name="Kiyatake I"/>
            <person name="Matsumoto R"/>
            <person name="Murakumo K"/>
            <person name="Nishida K"/>
            <person name="Terakita A"/>
            <person name="Kuratani S"/>
            <person name="Sato K"/>
            <person name="Hyodo S Kuraku.S."/>
        </authorList>
    </citation>
    <scope>NUCLEOTIDE SEQUENCE [LARGE SCALE GENOMIC DNA]</scope>
</reference>
<keyword evidence="7 10" id="KW-0675">Receptor</keyword>
<feature type="transmembrane region" description="Helical" evidence="11">
    <location>
        <begin position="93"/>
        <end position="116"/>
    </location>
</feature>
<keyword evidence="1 11" id="KW-1003">Cell membrane</keyword>
<name>A0A401NJX2_SCYTO</name>
<evidence type="ECO:0000259" key="12">
    <source>
        <dbReference type="PROSITE" id="PS50262"/>
    </source>
</evidence>
<evidence type="ECO:0000256" key="9">
    <source>
        <dbReference type="ARBA" id="ARBA00023257"/>
    </source>
</evidence>
<keyword evidence="3 11" id="KW-1133">Transmembrane helix</keyword>
<accession>A0A401NJX2</accession>
<evidence type="ECO:0000313" key="14">
    <source>
        <dbReference type="Proteomes" id="UP000288216"/>
    </source>
</evidence>